<evidence type="ECO:0000313" key="2">
    <source>
        <dbReference type="EMBL" id="ORT87413.1"/>
    </source>
</evidence>
<feature type="compositionally biased region" description="Polar residues" evidence="1">
    <location>
        <begin position="104"/>
        <end position="113"/>
    </location>
</feature>
<name>A0A1X1PKQ0_9BURK</name>
<evidence type="ECO:0000313" key="3">
    <source>
        <dbReference type="Proteomes" id="UP000193146"/>
    </source>
</evidence>
<reference evidence="2 3" key="1">
    <citation type="submission" date="2017-04" db="EMBL/GenBank/DDBJ databases">
        <title>Burkholderia puraquae sp. nov., a novel Burkholderia cepacia complex species from hospital setting samples.</title>
        <authorList>
            <person name="Martina P."/>
            <person name="Leguizamon M."/>
            <person name="Prieto C."/>
            <person name="Sousa S."/>
            <person name="Montanaro P."/>
            <person name="Draghi W."/>
            <person name="Staembler M."/>
            <person name="Bettiol M."/>
            <person name="Figoli C."/>
            <person name="Palau J."/>
            <person name="Alvarez F."/>
            <person name="Benetti S."/>
            <person name="Anchat E."/>
            <person name="Vescina C."/>
            <person name="Ferreras J."/>
            <person name="Lasch P."/>
            <person name="Lagares A."/>
            <person name="Zorreguieta A."/>
            <person name="Yantorno O."/>
            <person name="Bosch A."/>
        </authorList>
    </citation>
    <scope>NUCLEOTIDE SEQUENCE [LARGE SCALE GENOMIC DNA]</scope>
    <source>
        <strain evidence="2 3">CAMPA 1040</strain>
    </source>
</reference>
<evidence type="ECO:0000256" key="1">
    <source>
        <dbReference type="SAM" id="MobiDB-lite"/>
    </source>
</evidence>
<organism evidence="2 3">
    <name type="scientific">Burkholderia puraquae</name>
    <dbReference type="NCBI Taxonomy" id="1904757"/>
    <lineage>
        <taxon>Bacteria</taxon>
        <taxon>Pseudomonadati</taxon>
        <taxon>Pseudomonadota</taxon>
        <taxon>Betaproteobacteria</taxon>
        <taxon>Burkholderiales</taxon>
        <taxon>Burkholderiaceae</taxon>
        <taxon>Burkholderia</taxon>
        <taxon>Burkholderia cepacia complex</taxon>
    </lineage>
</organism>
<dbReference type="Proteomes" id="UP000193146">
    <property type="component" value="Unassembled WGS sequence"/>
</dbReference>
<accession>A0A1X1PKQ0</accession>
<feature type="region of interest" description="Disordered" evidence="1">
    <location>
        <begin position="1"/>
        <end position="29"/>
    </location>
</feature>
<sequence>MRAGIRAPGKGMRERGRVPGGGETGRRMRKRITLTGANQGARRDLLRNAAARTVCLGDKRRLLGGADVGRSGGNFVRRSTTAGVQGGGPKSEDGGFYGRPESEVNPSQPHFSK</sequence>
<keyword evidence="3" id="KW-1185">Reference proteome</keyword>
<dbReference type="AlphaFoldDB" id="A0A1X1PKQ0"/>
<proteinExistence type="predicted"/>
<feature type="region of interest" description="Disordered" evidence="1">
    <location>
        <begin position="66"/>
        <end position="113"/>
    </location>
</feature>
<comment type="caution">
    <text evidence="2">The sequence shown here is derived from an EMBL/GenBank/DDBJ whole genome shotgun (WGS) entry which is preliminary data.</text>
</comment>
<dbReference type="EMBL" id="NBYX01000003">
    <property type="protein sequence ID" value="ORT87413.1"/>
    <property type="molecule type" value="Genomic_DNA"/>
</dbReference>
<protein>
    <submittedName>
        <fullName evidence="2">Uncharacterized protein</fullName>
    </submittedName>
</protein>
<gene>
    <name evidence="2" type="ORF">B7G54_07815</name>
</gene>